<reference evidence="1" key="1">
    <citation type="submission" date="2020-03" db="EMBL/GenBank/DDBJ databases">
        <authorList>
            <person name="He L."/>
        </authorList>
    </citation>
    <scope>NUCLEOTIDE SEQUENCE</scope>
    <source>
        <strain evidence="1">CkLH20</strain>
    </source>
</reference>
<comment type="caution">
    <text evidence="1">The sequence shown here is derived from an EMBL/GenBank/DDBJ whole genome shotgun (WGS) entry which is preliminary data.</text>
</comment>
<dbReference type="GeneID" id="62164207"/>
<organism evidence="1 2">
    <name type="scientific">Colletotrichum karsti</name>
    <dbReference type="NCBI Taxonomy" id="1095194"/>
    <lineage>
        <taxon>Eukaryota</taxon>
        <taxon>Fungi</taxon>
        <taxon>Dikarya</taxon>
        <taxon>Ascomycota</taxon>
        <taxon>Pezizomycotina</taxon>
        <taxon>Sordariomycetes</taxon>
        <taxon>Hypocreomycetidae</taxon>
        <taxon>Glomerellales</taxon>
        <taxon>Glomerellaceae</taxon>
        <taxon>Colletotrichum</taxon>
        <taxon>Colletotrichum boninense species complex</taxon>
    </lineage>
</organism>
<proteinExistence type="predicted"/>
<protein>
    <submittedName>
        <fullName evidence="1">Uncharacterized protein</fullName>
    </submittedName>
</protein>
<keyword evidence="2" id="KW-1185">Reference proteome</keyword>
<reference evidence="1" key="2">
    <citation type="submission" date="2020-11" db="EMBL/GenBank/DDBJ databases">
        <title>Whole genome sequencing of Colletotrichum sp.</title>
        <authorList>
            <person name="Li H."/>
        </authorList>
    </citation>
    <scope>NUCLEOTIDE SEQUENCE</scope>
    <source>
        <strain evidence="1">CkLH20</strain>
    </source>
</reference>
<evidence type="ECO:0000313" key="2">
    <source>
        <dbReference type="Proteomes" id="UP000781932"/>
    </source>
</evidence>
<evidence type="ECO:0000313" key="1">
    <source>
        <dbReference type="EMBL" id="KAF9874046.1"/>
    </source>
</evidence>
<name>A0A9P6I327_9PEZI</name>
<accession>A0A9P6I327</accession>
<sequence>MDSLAFYYVHRFTYLLLRKKDDIAAAALVDTDKLIDAVRMHPQTHPPCKKGSVVISIQSENGREVSIPAHPDAAMEVAYNLAQLCGEDFPEHMSAAEYCLGSVADVPIRTHVSNLVCLIRRLRTAESKEYFRRLKILRDYVCISSCENIKSRLCPQGKNQKDYYAAITRDASGTNIPWQSYHKWMYDDNTPLSAEDFEKLTQIVDLLRRSGQGEGLENFPSPETHWCHDIEGKMAFHIMLCRLLKGYADKVNSLVDVRNACRNRPHVNGTHCPGVAELSHAAAQAYQWGRALLLFRRMFGETALRKHLKVIALEFGLTDDVGDASDK</sequence>
<dbReference type="RefSeq" id="XP_038743507.1">
    <property type="nucleotide sequence ID" value="XM_038891133.1"/>
</dbReference>
<dbReference type="Proteomes" id="UP000781932">
    <property type="component" value="Unassembled WGS sequence"/>
</dbReference>
<dbReference type="AlphaFoldDB" id="A0A9P6I327"/>
<dbReference type="EMBL" id="JAATWM020000028">
    <property type="protein sequence ID" value="KAF9874046.1"/>
    <property type="molecule type" value="Genomic_DNA"/>
</dbReference>
<gene>
    <name evidence="1" type="ORF">CkaCkLH20_08418</name>
</gene>